<dbReference type="InterPro" id="IPR014445">
    <property type="entry name" value="Gln-dep_NAD_synthase"/>
</dbReference>
<evidence type="ECO:0000256" key="1">
    <source>
        <dbReference type="ARBA" id="ARBA00005188"/>
    </source>
</evidence>
<comment type="caution">
    <text evidence="7">Lacks conserved residue(s) required for the propagation of feature annotation.</text>
</comment>
<dbReference type="PIRSF" id="PIRSF006630">
    <property type="entry name" value="NADS_GAT"/>
    <property type="match status" value="1"/>
</dbReference>
<feature type="binding site" evidence="7">
    <location>
        <position position="498"/>
    </location>
    <ligand>
        <name>deamido-NAD(+)</name>
        <dbReference type="ChEBI" id="CHEBI:58437"/>
        <note>ligand shared between two neighboring subunits</note>
    </ligand>
</feature>
<dbReference type="EMBL" id="QNUL01000033">
    <property type="protein sequence ID" value="REA56872.1"/>
    <property type="molecule type" value="Genomic_DNA"/>
</dbReference>
<dbReference type="Gene3D" id="3.60.110.10">
    <property type="entry name" value="Carbon-nitrogen hydrolase"/>
    <property type="match status" value="1"/>
</dbReference>
<protein>
    <recommendedName>
        <fullName evidence="7 8">Glutamine-dependent NAD(+) synthetase</fullName>
        <ecNumber evidence="7 8">6.3.5.1</ecNumber>
    </recommendedName>
    <alternativeName>
        <fullName evidence="7 8">NAD(+) synthase [glutamine-hydrolyzing]</fullName>
    </alternativeName>
</protein>
<dbReference type="InterPro" id="IPR036526">
    <property type="entry name" value="C-N_Hydrolase_sf"/>
</dbReference>
<proteinExistence type="inferred from homology"/>
<comment type="function">
    <text evidence="7">Catalyzes the ATP-dependent amidation of deamido-NAD to form NAD. Uses L-glutamine as a nitrogen source.</text>
</comment>
<dbReference type="Proteomes" id="UP000256373">
    <property type="component" value="Unassembled WGS sequence"/>
</dbReference>
<keyword evidence="4 7" id="KW-0547">Nucleotide-binding</keyword>
<dbReference type="PANTHER" id="PTHR23090:SF9">
    <property type="entry name" value="GLUTAMINE-DEPENDENT NAD(+) SYNTHETASE"/>
    <property type="match status" value="1"/>
</dbReference>
<evidence type="ECO:0000256" key="8">
    <source>
        <dbReference type="PIRNR" id="PIRNR006630"/>
    </source>
</evidence>
<comment type="pathway">
    <text evidence="1 7 8">Cofactor biosynthesis; NAD(+) biosynthesis; NAD(+) from deamido-NAD(+) (L-Gln route): step 1/1.</text>
</comment>
<comment type="catalytic activity">
    <reaction evidence="7 8">
        <text>deamido-NAD(+) + L-glutamine + ATP + H2O = L-glutamate + AMP + diphosphate + NAD(+) + H(+)</text>
        <dbReference type="Rhea" id="RHEA:24384"/>
        <dbReference type="ChEBI" id="CHEBI:15377"/>
        <dbReference type="ChEBI" id="CHEBI:15378"/>
        <dbReference type="ChEBI" id="CHEBI:29985"/>
        <dbReference type="ChEBI" id="CHEBI:30616"/>
        <dbReference type="ChEBI" id="CHEBI:33019"/>
        <dbReference type="ChEBI" id="CHEBI:57540"/>
        <dbReference type="ChEBI" id="CHEBI:58359"/>
        <dbReference type="ChEBI" id="CHEBI:58437"/>
        <dbReference type="ChEBI" id="CHEBI:456215"/>
        <dbReference type="EC" id="6.3.5.1"/>
    </reaction>
</comment>
<dbReference type="Gene3D" id="3.40.50.620">
    <property type="entry name" value="HUPs"/>
    <property type="match status" value="1"/>
</dbReference>
<dbReference type="CDD" id="cd07570">
    <property type="entry name" value="GAT_Gln-NAD-synth"/>
    <property type="match status" value="1"/>
</dbReference>
<dbReference type="Pfam" id="PF02540">
    <property type="entry name" value="NAD_synthase"/>
    <property type="match status" value="1"/>
</dbReference>
<dbReference type="PANTHER" id="PTHR23090">
    <property type="entry name" value="NH 3 /GLUTAMINE-DEPENDENT NAD + SYNTHETASE"/>
    <property type="match status" value="1"/>
</dbReference>
<feature type="binding site" evidence="7">
    <location>
        <position position="205"/>
    </location>
    <ligand>
        <name>L-glutamine</name>
        <dbReference type="ChEBI" id="CHEBI:58359"/>
    </ligand>
</feature>
<keyword evidence="3 7" id="KW-0436">Ligase</keyword>
<dbReference type="Pfam" id="PF00795">
    <property type="entry name" value="CN_hydrolase"/>
    <property type="match status" value="1"/>
</dbReference>
<comment type="caution">
    <text evidence="11">The sequence shown here is derived from an EMBL/GenBank/DDBJ whole genome shotgun (WGS) entry which is preliminary data.</text>
</comment>
<dbReference type="OrthoDB" id="9803818at2"/>
<keyword evidence="6 7" id="KW-0520">NAD</keyword>
<dbReference type="InterPro" id="IPR022310">
    <property type="entry name" value="NAD/GMP_synthase"/>
</dbReference>
<dbReference type="CDD" id="cd00553">
    <property type="entry name" value="NAD_synthase"/>
    <property type="match status" value="1"/>
</dbReference>
<feature type="binding site" evidence="7">
    <location>
        <position position="469"/>
    </location>
    <ligand>
        <name>deamido-NAD(+)</name>
        <dbReference type="ChEBI" id="CHEBI:58437"/>
        <note>ligand shared between two neighboring subunits</note>
    </ligand>
</feature>
<name>A0A3D8Y478_9BACT</name>
<dbReference type="PROSITE" id="PS50263">
    <property type="entry name" value="CN_HYDROLASE"/>
    <property type="match status" value="1"/>
</dbReference>
<evidence type="ECO:0000256" key="3">
    <source>
        <dbReference type="ARBA" id="ARBA00022598"/>
    </source>
</evidence>
<feature type="active site" description="Proton acceptor; for glutaminase activity" evidence="7">
    <location>
        <position position="44"/>
    </location>
</feature>
<evidence type="ECO:0000256" key="7">
    <source>
        <dbReference type="HAMAP-Rule" id="MF_02090"/>
    </source>
</evidence>
<accession>A0A3D8Y478</accession>
<dbReference type="AlphaFoldDB" id="A0A3D8Y478"/>
<dbReference type="SUPFAM" id="SSF52402">
    <property type="entry name" value="Adenine nucleotide alpha hydrolases-like"/>
    <property type="match status" value="1"/>
</dbReference>
<dbReference type="GO" id="GO:0005737">
    <property type="term" value="C:cytoplasm"/>
    <property type="evidence" value="ECO:0007669"/>
    <property type="project" value="InterPro"/>
</dbReference>
<feature type="binding site" evidence="7">
    <location>
        <position position="199"/>
    </location>
    <ligand>
        <name>L-glutamine</name>
        <dbReference type="ChEBI" id="CHEBI:58359"/>
    </ligand>
</feature>
<evidence type="ECO:0000313" key="12">
    <source>
        <dbReference type="Proteomes" id="UP000256373"/>
    </source>
</evidence>
<dbReference type="SUPFAM" id="SSF56317">
    <property type="entry name" value="Carbon-nitrogen hydrolase"/>
    <property type="match status" value="1"/>
</dbReference>
<evidence type="ECO:0000313" key="11">
    <source>
        <dbReference type="EMBL" id="REA56872.1"/>
    </source>
</evidence>
<dbReference type="GO" id="GO:0008795">
    <property type="term" value="F:NAD+ synthase activity"/>
    <property type="evidence" value="ECO:0007669"/>
    <property type="project" value="UniProtKB-UniRule"/>
</dbReference>
<keyword evidence="12" id="KW-1185">Reference proteome</keyword>
<dbReference type="NCBIfam" id="TIGR00552">
    <property type="entry name" value="nadE"/>
    <property type="match status" value="1"/>
</dbReference>
<dbReference type="InterPro" id="IPR003694">
    <property type="entry name" value="NAD_synthase"/>
</dbReference>
<dbReference type="UniPathway" id="UPA00253">
    <property type="reaction ID" value="UER00334"/>
</dbReference>
<evidence type="ECO:0000256" key="5">
    <source>
        <dbReference type="ARBA" id="ARBA00022840"/>
    </source>
</evidence>
<organism evidence="11 12">
    <name type="scientific">Dyadobacter luteus</name>
    <dbReference type="NCBI Taxonomy" id="2259619"/>
    <lineage>
        <taxon>Bacteria</taxon>
        <taxon>Pseudomonadati</taxon>
        <taxon>Bacteroidota</taxon>
        <taxon>Cytophagia</taxon>
        <taxon>Cytophagales</taxon>
        <taxon>Spirosomataceae</taxon>
        <taxon>Dyadobacter</taxon>
    </lineage>
</organism>
<evidence type="ECO:0000256" key="6">
    <source>
        <dbReference type="ARBA" id="ARBA00023027"/>
    </source>
</evidence>
<dbReference type="GO" id="GO:0003952">
    <property type="term" value="F:NAD+ synthase (glutamine-hydrolyzing) activity"/>
    <property type="evidence" value="ECO:0007669"/>
    <property type="project" value="UniProtKB-UniRule"/>
</dbReference>
<evidence type="ECO:0000256" key="9">
    <source>
        <dbReference type="RuleBase" id="RU003811"/>
    </source>
</evidence>
<comment type="similarity">
    <text evidence="2 7 8">In the C-terminal section; belongs to the NAD synthetase family.</text>
</comment>
<comment type="similarity">
    <text evidence="9">Belongs to the NAD synthetase family.</text>
</comment>
<evidence type="ECO:0000259" key="10">
    <source>
        <dbReference type="PROSITE" id="PS50263"/>
    </source>
</evidence>
<dbReference type="GO" id="GO:0005524">
    <property type="term" value="F:ATP binding"/>
    <property type="evidence" value="ECO:0007669"/>
    <property type="project" value="UniProtKB-UniRule"/>
</dbReference>
<feature type="active site" description="For glutaminase activity" evidence="7">
    <location>
        <position position="111"/>
    </location>
</feature>
<feature type="domain" description="CN hydrolase" evidence="10">
    <location>
        <begin position="4"/>
        <end position="272"/>
    </location>
</feature>
<evidence type="ECO:0000256" key="4">
    <source>
        <dbReference type="ARBA" id="ARBA00022741"/>
    </source>
</evidence>
<dbReference type="GO" id="GO:0004359">
    <property type="term" value="F:glutaminase activity"/>
    <property type="evidence" value="ECO:0007669"/>
    <property type="project" value="InterPro"/>
</dbReference>
<dbReference type="GO" id="GO:0009435">
    <property type="term" value="P:NAD+ biosynthetic process"/>
    <property type="evidence" value="ECO:0007669"/>
    <property type="project" value="UniProtKB-UniRule"/>
</dbReference>
<dbReference type="HAMAP" id="MF_02090">
    <property type="entry name" value="NadE_glutamine_dep"/>
    <property type="match status" value="1"/>
</dbReference>
<keyword evidence="5 7" id="KW-0067">ATP-binding</keyword>
<dbReference type="InterPro" id="IPR003010">
    <property type="entry name" value="C-N_Hydrolase"/>
</dbReference>
<dbReference type="InterPro" id="IPR014729">
    <property type="entry name" value="Rossmann-like_a/b/a_fold"/>
</dbReference>
<feature type="active site" description="Nucleophile; for glutaminase activity" evidence="7">
    <location>
        <position position="172"/>
    </location>
</feature>
<feature type="binding site" evidence="7">
    <location>
        <position position="493"/>
    </location>
    <ligand>
        <name>ATP</name>
        <dbReference type="ChEBI" id="CHEBI:30616"/>
    </ligand>
</feature>
<feature type="binding site" evidence="7">
    <location>
        <position position="631"/>
    </location>
    <ligand>
        <name>deamido-NAD(+)</name>
        <dbReference type="ChEBI" id="CHEBI:58437"/>
        <note>ligand shared between two neighboring subunits</note>
    </ligand>
</feature>
<gene>
    <name evidence="7 11" type="primary">nadE</name>
    <name evidence="11" type="ORF">DSL64_25520</name>
</gene>
<reference evidence="11 12" key="1">
    <citation type="submission" date="2018-07" db="EMBL/GenBank/DDBJ databases">
        <title>Dyadobacter roseus sp. nov., isolated from rose rhizosphere soil.</title>
        <authorList>
            <person name="Chen L."/>
        </authorList>
    </citation>
    <scope>NUCLEOTIDE SEQUENCE [LARGE SCALE GENOMIC DNA]</scope>
    <source>
        <strain evidence="11 12">RS19</strain>
    </source>
</reference>
<sequence length="686" mass="77380">MPQIKVASGVVNQTPMAWGTNTKNIISSIEEARRQHVSILCLPELSITGYGCEDYFFAPDLVEQAERCLLDIVQETTGIIVAVGLPVRHNNSLYNAACLISNKQIVGFYCKQNLANNGIHYEARWFRPWQPGVVDAIEINQMTYPIGDVIFDLSRSPLQGGSKGVRIGFEICEDGWVANRPARRHYERGVDIILNPSASHFAFNKFMTRERLVVDASRTFACTYIYTNLLGNEAGRAIYDGDAMVASNGELLVSSPRFSYEDFLVTTAVIDTEYTRLSQIQSIIAPPTKDKSWLATGRFEFPDIEPVLPQVADMEPFEKGGAIKEEEFARAVCLGLFDYLRKSRSNGFTISLSGGADSCACTALCGLMIRLADESIGIDRVKEKLSYIKAIQSAKTEEDLALVLIQNIYQGTENSSEDTLESARSLALSIGSKFYNININGLVETYKGLIEEQIDRKLSWDQDDIALQNIQARVRAPGVWLLTNLTNHLLLATSNRSEVAVGYATMDGDTSGSISPLAGIDKHYLRHWLRWLEKVGCEVKGKHIRIEGLQKVNSLQPTAELRPLDKNQTDEADLMPYDFLDALEKLAIRDKKSPVESFKGVVVRYKDVYEIERIHYWTERFFRLWSRNQWKRERYAPSFHLDDLNLDPRSWCRFPILSGGFEKELAELNEYVKGNVNVGNRKRIGF</sequence>
<dbReference type="EC" id="6.3.5.1" evidence="7 8"/>
<dbReference type="RefSeq" id="WP_115833791.1">
    <property type="nucleotide sequence ID" value="NZ_QNUL01000033.1"/>
</dbReference>
<evidence type="ECO:0000256" key="2">
    <source>
        <dbReference type="ARBA" id="ARBA00007145"/>
    </source>
</evidence>